<dbReference type="InterPro" id="IPR019991">
    <property type="entry name" value="GTP-bd_ribosome_bgen"/>
</dbReference>
<dbReference type="PATRIC" id="fig|883081.3.peg.439"/>
<accession>K9E9S6</accession>
<evidence type="ECO:0000256" key="5">
    <source>
        <dbReference type="PIRSR" id="PIRSR006230-1"/>
    </source>
</evidence>
<feature type="domain" description="G" evidence="6">
    <location>
        <begin position="125"/>
        <end position="204"/>
    </location>
</feature>
<dbReference type="RefSeq" id="WP_003776908.1">
    <property type="nucleotide sequence ID" value="NZ_JH992957.1"/>
</dbReference>
<keyword evidence="4" id="KW-0963">Cytoplasm</keyword>
<dbReference type="EMBL" id="AGXA01000007">
    <property type="protein sequence ID" value="EKU93959.1"/>
    <property type="molecule type" value="Genomic_DNA"/>
</dbReference>
<organism evidence="7 8">
    <name type="scientific">Alloiococcus otitis ATCC 51267</name>
    <dbReference type="NCBI Taxonomy" id="883081"/>
    <lineage>
        <taxon>Bacteria</taxon>
        <taxon>Bacillati</taxon>
        <taxon>Bacillota</taxon>
        <taxon>Bacilli</taxon>
        <taxon>Lactobacillales</taxon>
        <taxon>Carnobacteriaceae</taxon>
        <taxon>Alloiococcus</taxon>
    </lineage>
</organism>
<feature type="binding site" evidence="5">
    <location>
        <begin position="131"/>
        <end position="136"/>
    </location>
    <ligand>
        <name>GTP</name>
        <dbReference type="ChEBI" id="CHEBI:37565"/>
    </ligand>
</feature>
<evidence type="ECO:0000259" key="6">
    <source>
        <dbReference type="Pfam" id="PF01926"/>
    </source>
</evidence>
<comment type="function">
    <text evidence="4">Required for a late step of 50S ribosomal subunit assembly. Has GTPase activity.</text>
</comment>
<dbReference type="eggNOG" id="COG1161">
    <property type="taxonomic scope" value="Bacteria"/>
</dbReference>
<dbReference type="GO" id="GO:0005525">
    <property type="term" value="F:GTP binding"/>
    <property type="evidence" value="ECO:0007669"/>
    <property type="project" value="UniProtKB-KW"/>
</dbReference>
<evidence type="ECO:0000256" key="2">
    <source>
        <dbReference type="ARBA" id="ARBA00022741"/>
    </source>
</evidence>
<sequence>MSTIQWYPGHMAKAKREFQEKLKLVDIVLELLDARLPESSSNPMLDQIIQDKPRLKILMKADLADQKRTNQWLNYYQDQGKPAMALNVKHKQDMKDVTDQIKVVLSDWQKQRQAKGLNQRAVKAVSVGIPNVGKSTLINRFAGKNIAQTGNRPGVTQAQQWIKYKGVLELLDTPGILWPKFEDQEVGKKLALTGAIKDKLLYMDDIALYAIDFFKAHYPGRFEDRYQLAQGAEKDLSSVDLLLAITGKRGFGDDYDRAATMIVNEIRKGLLGPFSLDQLGD</sequence>
<keyword evidence="2 4" id="KW-0547">Nucleotide-binding</keyword>
<feature type="binding site" evidence="5">
    <location>
        <position position="175"/>
    </location>
    <ligand>
        <name>GTP</name>
        <dbReference type="ChEBI" id="CHEBI:37565"/>
    </ligand>
</feature>
<dbReference type="STRING" id="883081.HMPREF9698_00439"/>
<dbReference type="Proteomes" id="UP000009875">
    <property type="component" value="Unassembled WGS sequence"/>
</dbReference>
<dbReference type="InterPro" id="IPR016478">
    <property type="entry name" value="GTPase_MTG1"/>
</dbReference>
<dbReference type="FunFam" id="3.40.50.300:FF:000590">
    <property type="entry name" value="Ribosome biogenesis GTPase A"/>
    <property type="match status" value="1"/>
</dbReference>
<proteinExistence type="inferred from homology"/>
<keyword evidence="8" id="KW-1185">Reference proteome</keyword>
<comment type="subcellular location">
    <subcellularLocation>
        <location evidence="4">Cytoplasm</location>
    </subcellularLocation>
</comment>
<evidence type="ECO:0000313" key="8">
    <source>
        <dbReference type="Proteomes" id="UP000009875"/>
    </source>
</evidence>
<dbReference type="Gene3D" id="1.10.1580.10">
    <property type="match status" value="1"/>
</dbReference>
<dbReference type="Gene3D" id="3.40.50.300">
    <property type="entry name" value="P-loop containing nucleotide triphosphate hydrolases"/>
    <property type="match status" value="1"/>
</dbReference>
<dbReference type="InterPro" id="IPR027417">
    <property type="entry name" value="P-loop_NTPase"/>
</dbReference>
<name>K9E9S6_9LACT</name>
<dbReference type="GO" id="GO:0006412">
    <property type="term" value="P:translation"/>
    <property type="evidence" value="ECO:0007669"/>
    <property type="project" value="TreeGrafter"/>
</dbReference>
<dbReference type="InterPro" id="IPR023179">
    <property type="entry name" value="GTP-bd_ortho_bundle_sf"/>
</dbReference>
<evidence type="ECO:0000256" key="1">
    <source>
        <dbReference type="ARBA" id="ARBA00014898"/>
    </source>
</evidence>
<dbReference type="SUPFAM" id="SSF52540">
    <property type="entry name" value="P-loop containing nucleoside triphosphate hydrolases"/>
    <property type="match status" value="1"/>
</dbReference>
<dbReference type="NCBIfam" id="TIGR03596">
    <property type="entry name" value="GTPase_YlqF"/>
    <property type="match status" value="1"/>
</dbReference>
<comment type="similarity">
    <text evidence="4">Belongs to the TRAFAC class YlqF/YawG GTPase family. MTG1 subfamily.</text>
</comment>
<dbReference type="AlphaFoldDB" id="K9E9S6"/>
<dbReference type="InterPro" id="IPR006073">
    <property type="entry name" value="GTP-bd"/>
</dbReference>
<evidence type="ECO:0000256" key="4">
    <source>
        <dbReference type="PIRNR" id="PIRNR006230"/>
    </source>
</evidence>
<reference evidence="7 8" key="1">
    <citation type="submission" date="2012-09" db="EMBL/GenBank/DDBJ databases">
        <title>The Genome Sequence of Alloiococcus otitis ATCC 51267.</title>
        <authorList>
            <consortium name="The Broad Institute Genome Sequencing Platform"/>
            <person name="Earl A."/>
            <person name="Ward D."/>
            <person name="Feldgarden M."/>
            <person name="Gevers D."/>
            <person name="Huys G."/>
            <person name="Walker B."/>
            <person name="Young S.K."/>
            <person name="Zeng Q."/>
            <person name="Gargeya S."/>
            <person name="Fitzgerald M."/>
            <person name="Haas B."/>
            <person name="Abouelleil A."/>
            <person name="Alvarado L."/>
            <person name="Arachchi H.M."/>
            <person name="Berlin A.M."/>
            <person name="Chapman S.B."/>
            <person name="Goldberg J."/>
            <person name="Griggs A."/>
            <person name="Gujja S."/>
            <person name="Hansen M."/>
            <person name="Howarth C."/>
            <person name="Imamovic A."/>
            <person name="Larimer J."/>
            <person name="McCowen C."/>
            <person name="Montmayeur A."/>
            <person name="Murphy C."/>
            <person name="Neiman D."/>
            <person name="Pearson M."/>
            <person name="Priest M."/>
            <person name="Roberts A."/>
            <person name="Saif S."/>
            <person name="Shea T."/>
            <person name="Sisk P."/>
            <person name="Sykes S."/>
            <person name="Wortman J."/>
            <person name="Nusbaum C."/>
            <person name="Birren B."/>
        </authorList>
    </citation>
    <scope>NUCLEOTIDE SEQUENCE [LARGE SCALE GENOMIC DNA]</scope>
    <source>
        <strain evidence="7 8">ATCC 51267</strain>
    </source>
</reference>
<evidence type="ECO:0000313" key="7">
    <source>
        <dbReference type="EMBL" id="EKU93959.1"/>
    </source>
</evidence>
<dbReference type="OrthoDB" id="9779790at2"/>
<dbReference type="Pfam" id="PF01926">
    <property type="entry name" value="MMR_HSR1"/>
    <property type="match status" value="1"/>
</dbReference>
<dbReference type="GO" id="GO:0003924">
    <property type="term" value="F:GTPase activity"/>
    <property type="evidence" value="ECO:0007669"/>
    <property type="project" value="TreeGrafter"/>
</dbReference>
<protein>
    <recommendedName>
        <fullName evidence="1 4">Ribosome biogenesis GTPase A</fullName>
    </recommendedName>
</protein>
<evidence type="ECO:0000256" key="3">
    <source>
        <dbReference type="ARBA" id="ARBA00023134"/>
    </source>
</evidence>
<dbReference type="PANTHER" id="PTHR45782">
    <property type="entry name" value="MITOCHONDRIAL RIBOSOME-ASSOCIATED GTPASE 1"/>
    <property type="match status" value="1"/>
</dbReference>
<gene>
    <name evidence="7" type="ORF">HMPREF9698_00439</name>
</gene>
<dbReference type="GO" id="GO:0005737">
    <property type="term" value="C:cytoplasm"/>
    <property type="evidence" value="ECO:0007669"/>
    <property type="project" value="UniProtKB-SubCell"/>
</dbReference>
<dbReference type="PIRSF" id="PIRSF006230">
    <property type="entry name" value="MG442"/>
    <property type="match status" value="1"/>
</dbReference>
<dbReference type="CDD" id="cd01856">
    <property type="entry name" value="YlqF"/>
    <property type="match status" value="1"/>
</dbReference>
<keyword evidence="3 4" id="KW-0342">GTP-binding</keyword>
<dbReference type="PANTHER" id="PTHR45782:SF4">
    <property type="entry name" value="MITOCHONDRIAL RIBOSOME-ASSOCIATED GTPASE 1"/>
    <property type="match status" value="1"/>
</dbReference>
<dbReference type="HOGENOM" id="CLU_011106_1_0_9"/>
<comment type="caution">
    <text evidence="7">The sequence shown here is derived from an EMBL/GenBank/DDBJ whole genome shotgun (WGS) entry which is preliminary data.</text>
</comment>